<dbReference type="InterPro" id="IPR025484">
    <property type="entry name" value="DUF4376"/>
</dbReference>
<dbReference type="Proteomes" id="UP000509579">
    <property type="component" value="Chromosome"/>
</dbReference>
<organism evidence="3 4">
    <name type="scientific">Comamonas antarctica</name>
    <dbReference type="NCBI Taxonomy" id="2743470"/>
    <lineage>
        <taxon>Bacteria</taxon>
        <taxon>Pseudomonadati</taxon>
        <taxon>Pseudomonadota</taxon>
        <taxon>Betaproteobacteria</taxon>
        <taxon>Burkholderiales</taxon>
        <taxon>Comamonadaceae</taxon>
        <taxon>Comamonas</taxon>
    </lineage>
</organism>
<name>A0A6N1X2U6_9BURK</name>
<feature type="domain" description="DUF4376" evidence="2">
    <location>
        <begin position="142"/>
        <end position="248"/>
    </location>
</feature>
<dbReference type="EMBL" id="CP054840">
    <property type="protein sequence ID" value="QKV52643.1"/>
    <property type="molecule type" value="Genomic_DNA"/>
</dbReference>
<evidence type="ECO:0000313" key="3">
    <source>
        <dbReference type="EMBL" id="QKV52643.1"/>
    </source>
</evidence>
<dbReference type="Pfam" id="PF14301">
    <property type="entry name" value="DUF4376"/>
    <property type="match status" value="1"/>
</dbReference>
<evidence type="ECO:0000313" key="4">
    <source>
        <dbReference type="Proteomes" id="UP000509579"/>
    </source>
</evidence>
<gene>
    <name evidence="3" type="ORF">HUK68_06845</name>
</gene>
<sequence length="272" mass="28501">MTKSTTETPAAEATDIEQAPQQPAPEFKVVPQLNMAGFFLGATHAYASPLEPGFYPLPTLAVDAPLPRALGPLECARYNPAGDQADPWDYLPDYSAATVYDATTGKRIGVPPGSTLAEVGGTLQAPEEVTSTPQAATLADLQGELLRAAAAHRWDVETGGIVVAGVRLATAIEDQNRITSVVANATLAGVESVDFKAASGWVSLTIAQLTEIAGAIARHVQRCYTAERAHADAIDALESLEEARAYDITSGWPSAQAAATTQTTTTQQESQP</sequence>
<accession>A0A6N1X2U6</accession>
<keyword evidence="4" id="KW-1185">Reference proteome</keyword>
<evidence type="ECO:0000256" key="1">
    <source>
        <dbReference type="SAM" id="MobiDB-lite"/>
    </source>
</evidence>
<reference evidence="3 4" key="1">
    <citation type="submission" date="2020-06" db="EMBL/GenBank/DDBJ databases">
        <title>Acidovorax antarctica sp. nov., isolated from Corinth ice sheet soil, Antarctic Fields Peninsula.</title>
        <authorList>
            <person name="Xu Q."/>
            <person name="Peng F."/>
        </authorList>
    </citation>
    <scope>NUCLEOTIDE SEQUENCE [LARGE SCALE GENOMIC DNA]</scope>
    <source>
        <strain evidence="3 4">16-35-5</strain>
    </source>
</reference>
<proteinExistence type="predicted"/>
<dbReference type="KEGG" id="aant:HUK68_06845"/>
<dbReference type="AlphaFoldDB" id="A0A6N1X2U6"/>
<feature type="region of interest" description="Disordered" evidence="1">
    <location>
        <begin position="1"/>
        <end position="24"/>
    </location>
</feature>
<evidence type="ECO:0000259" key="2">
    <source>
        <dbReference type="Pfam" id="PF14301"/>
    </source>
</evidence>
<protein>
    <submittedName>
        <fullName evidence="3">DUF4376 domain-containing protein</fullName>
    </submittedName>
</protein>
<dbReference type="RefSeq" id="WP_175503522.1">
    <property type="nucleotide sequence ID" value="NZ_CP054840.1"/>
</dbReference>